<evidence type="ECO:0000313" key="2">
    <source>
        <dbReference type="Proteomes" id="UP001589828"/>
    </source>
</evidence>
<reference evidence="1 2" key="1">
    <citation type="submission" date="2024-09" db="EMBL/GenBank/DDBJ databases">
        <authorList>
            <person name="Sun Q."/>
            <person name="Mori K."/>
        </authorList>
    </citation>
    <scope>NUCLEOTIDE SEQUENCE [LARGE SCALE GENOMIC DNA]</scope>
    <source>
        <strain evidence="1 2">NCAIM B.02415</strain>
    </source>
</reference>
<gene>
    <name evidence="1" type="ORF">ACFFGT_16040</name>
</gene>
<organism evidence="1 2">
    <name type="scientific">Mucilaginibacter angelicae</name>
    <dbReference type="NCBI Taxonomy" id="869718"/>
    <lineage>
        <taxon>Bacteria</taxon>
        <taxon>Pseudomonadati</taxon>
        <taxon>Bacteroidota</taxon>
        <taxon>Sphingobacteriia</taxon>
        <taxon>Sphingobacteriales</taxon>
        <taxon>Sphingobacteriaceae</taxon>
        <taxon>Mucilaginibacter</taxon>
    </lineage>
</organism>
<proteinExistence type="predicted"/>
<dbReference type="EMBL" id="JBHLTS010000022">
    <property type="protein sequence ID" value="MFC0515732.1"/>
    <property type="molecule type" value="Genomic_DNA"/>
</dbReference>
<accession>A0ABV6L8C9</accession>
<dbReference type="RefSeq" id="WP_377023533.1">
    <property type="nucleotide sequence ID" value="NZ_JBHLTS010000022.1"/>
</dbReference>
<name>A0ABV6L8C9_9SPHI</name>
<protein>
    <submittedName>
        <fullName evidence="1">Uncharacterized protein</fullName>
    </submittedName>
</protein>
<evidence type="ECO:0000313" key="1">
    <source>
        <dbReference type="EMBL" id="MFC0515732.1"/>
    </source>
</evidence>
<dbReference type="PANTHER" id="PTHR40743:SF1">
    <property type="entry name" value="POSSIBLE GLYCOSYLTRANSFERASE"/>
    <property type="match status" value="1"/>
</dbReference>
<dbReference type="Gene3D" id="3.40.50.11350">
    <property type="match status" value="1"/>
</dbReference>
<dbReference type="Proteomes" id="UP001589828">
    <property type="component" value="Unassembled WGS sequence"/>
</dbReference>
<keyword evidence="2" id="KW-1185">Reference proteome</keyword>
<sequence>MIYLEPQGGLANRIRVIANGIWLKRKLNTQLYVIWNETHELNCPYHLLLEPVADFTIIPKKNAFKYVMRTAQPDTQTRLKAKLKNALAGIDLCITDEDHPFTDIYETARNHKRIYIKTCQRFTDDLAGFKLFKPVAPLNDKIRELANSIGPKAVGVQIRRTDNTMAIAHSPLKLFIKRMQELIAADNDTCFFLATDDLGVEQELKTIFGARIISPPKDLSRQTVTGIQAAVVDIFTLTGTSRILGSYWSSFSEVAAWMGNAELEVIKKG</sequence>
<dbReference type="PANTHER" id="PTHR40743">
    <property type="entry name" value="NUCLEOTIDE-DIPHOSPHO-SUGAR TRANSFERASE CONTAINING PROTEIN"/>
    <property type="match status" value="1"/>
</dbReference>
<comment type="caution">
    <text evidence="1">The sequence shown here is derived from an EMBL/GenBank/DDBJ whole genome shotgun (WGS) entry which is preliminary data.</text>
</comment>